<gene>
    <name evidence="1" type="ORF">GOSPT_045_01510</name>
</gene>
<dbReference type="EMBL" id="BAFC01000045">
    <property type="protein sequence ID" value="GAB38513.1"/>
    <property type="molecule type" value="Genomic_DNA"/>
</dbReference>
<protein>
    <submittedName>
        <fullName evidence="1">Uncharacterized protein</fullName>
    </submittedName>
</protein>
<dbReference type="Proteomes" id="UP000005845">
    <property type="component" value="Unassembled WGS sequence"/>
</dbReference>
<comment type="caution">
    <text evidence="1">The sequence shown here is derived from an EMBL/GenBank/DDBJ whole genome shotgun (WGS) entry which is preliminary data.</text>
</comment>
<sequence length="156" mass="17290">MTATSPNRAVDELLESAWNAIESIEWGIDRIAMNDEIETDDSVELSRISDATGPIGRAVRAFTRYSDGRPIRSHVPITPGVTFIVLWPADPAWAAAEYALHEGMTWDGRWRLASEGRLPVDPGQPDRGGFRVWVDDGPCAVRIEDLPPTPQLEVVR</sequence>
<proteinExistence type="predicted"/>
<evidence type="ECO:0000313" key="1">
    <source>
        <dbReference type="EMBL" id="GAB38513.1"/>
    </source>
</evidence>
<keyword evidence="2" id="KW-1185">Reference proteome</keyword>
<dbReference type="AlphaFoldDB" id="H5TYF5"/>
<reference evidence="1 2" key="1">
    <citation type="submission" date="2012-02" db="EMBL/GenBank/DDBJ databases">
        <title>Whole genome shotgun sequence of Gordonia sputi NBRC 100414.</title>
        <authorList>
            <person name="Yoshida I."/>
            <person name="Hosoyama A."/>
            <person name="Tsuchikane K."/>
            <person name="Katsumata H."/>
            <person name="Yamazaki S."/>
            <person name="Fujita N."/>
        </authorList>
    </citation>
    <scope>NUCLEOTIDE SEQUENCE [LARGE SCALE GENOMIC DNA]</scope>
    <source>
        <strain evidence="1 2">NBRC 100414</strain>
    </source>
</reference>
<evidence type="ECO:0000313" key="2">
    <source>
        <dbReference type="Proteomes" id="UP000005845"/>
    </source>
</evidence>
<accession>H5TYF5</accession>
<name>H5TYF5_9ACTN</name>
<dbReference type="RefSeq" id="WP_005204373.1">
    <property type="nucleotide sequence ID" value="NZ_BAFC01000045.1"/>
</dbReference>
<organism evidence="1 2">
    <name type="scientific">Gordonia sputi NBRC 100414</name>
    <dbReference type="NCBI Taxonomy" id="1089453"/>
    <lineage>
        <taxon>Bacteria</taxon>
        <taxon>Bacillati</taxon>
        <taxon>Actinomycetota</taxon>
        <taxon>Actinomycetes</taxon>
        <taxon>Mycobacteriales</taxon>
        <taxon>Gordoniaceae</taxon>
        <taxon>Gordonia</taxon>
    </lineage>
</organism>
<dbReference type="eggNOG" id="ENOG5031W2Q">
    <property type="taxonomic scope" value="Bacteria"/>
</dbReference>